<keyword evidence="11" id="KW-0732">Signal</keyword>
<dbReference type="FunFam" id="3.80.10.10:FF:000470">
    <property type="entry name" value="LRR receptor-like serine/threonine-protein kinase RPK2"/>
    <property type="match status" value="1"/>
</dbReference>
<keyword evidence="13 23" id="KW-0547">Nucleotide-binding</keyword>
<organism evidence="27 28">
    <name type="scientific">Morus notabilis</name>
    <dbReference type="NCBI Taxonomy" id="981085"/>
    <lineage>
        <taxon>Eukaryota</taxon>
        <taxon>Viridiplantae</taxon>
        <taxon>Streptophyta</taxon>
        <taxon>Embryophyta</taxon>
        <taxon>Tracheophyta</taxon>
        <taxon>Spermatophyta</taxon>
        <taxon>Magnoliopsida</taxon>
        <taxon>eudicotyledons</taxon>
        <taxon>Gunneridae</taxon>
        <taxon>Pentapetalae</taxon>
        <taxon>rosids</taxon>
        <taxon>fabids</taxon>
        <taxon>Rosales</taxon>
        <taxon>Moraceae</taxon>
        <taxon>Moreae</taxon>
        <taxon>Morus</taxon>
    </lineage>
</organism>
<evidence type="ECO:0000256" key="1">
    <source>
        <dbReference type="ARBA" id="ARBA00004191"/>
    </source>
</evidence>
<reference evidence="28" key="1">
    <citation type="submission" date="2013-01" db="EMBL/GenBank/DDBJ databases">
        <title>Draft Genome Sequence of a Mulberry Tree, Morus notabilis C.K. Schneid.</title>
        <authorList>
            <person name="He N."/>
            <person name="Zhao S."/>
        </authorList>
    </citation>
    <scope>NUCLEOTIDE SEQUENCE</scope>
</reference>
<dbReference type="InterPro" id="IPR001245">
    <property type="entry name" value="Ser-Thr/Tyr_kinase_cat_dom"/>
</dbReference>
<dbReference type="Pfam" id="PF13855">
    <property type="entry name" value="LRR_8"/>
    <property type="match status" value="1"/>
</dbReference>
<dbReference type="GO" id="GO:0005524">
    <property type="term" value="F:ATP binding"/>
    <property type="evidence" value="ECO:0007669"/>
    <property type="project" value="UniProtKB-UniRule"/>
</dbReference>
<evidence type="ECO:0000256" key="2">
    <source>
        <dbReference type="ARBA" id="ARBA00004251"/>
    </source>
</evidence>
<dbReference type="Pfam" id="PF08263">
    <property type="entry name" value="LRRNT_2"/>
    <property type="match status" value="1"/>
</dbReference>
<dbReference type="SMART" id="SM00369">
    <property type="entry name" value="LRR_TYP"/>
    <property type="match status" value="7"/>
</dbReference>
<evidence type="ECO:0000256" key="6">
    <source>
        <dbReference type="ARBA" id="ARBA00022527"/>
    </source>
</evidence>
<dbReference type="InterPro" id="IPR008266">
    <property type="entry name" value="Tyr_kinase_AS"/>
</dbReference>
<protein>
    <recommendedName>
        <fullName evidence="3">non-specific serine/threonine protein kinase</fullName>
        <ecNumber evidence="3">2.7.11.1</ecNumber>
    </recommendedName>
</protein>
<dbReference type="PROSITE" id="PS50011">
    <property type="entry name" value="PROTEIN_KINASE_DOM"/>
    <property type="match status" value="1"/>
</dbReference>
<dbReference type="FunFam" id="3.80.10.10:FF:000177">
    <property type="entry name" value="Leucine-rich repeat receptor-like serine/threonine-protein kinase At1g17230"/>
    <property type="match status" value="1"/>
</dbReference>
<dbReference type="eggNOG" id="ENOG502QQYD">
    <property type="taxonomic scope" value="Eukaryota"/>
</dbReference>
<dbReference type="InterPro" id="IPR001611">
    <property type="entry name" value="Leu-rich_rpt"/>
</dbReference>
<dbReference type="PANTHER" id="PTHR48056">
    <property type="entry name" value="LRR RECEPTOR-LIKE SERINE/THREONINE-PROTEIN KINASE-RELATED"/>
    <property type="match status" value="1"/>
</dbReference>
<evidence type="ECO:0000256" key="10">
    <source>
        <dbReference type="ARBA" id="ARBA00022692"/>
    </source>
</evidence>
<dbReference type="FunFam" id="1.10.510.10:FF:000445">
    <property type="entry name" value="MDIS1-interacting receptor like kinase 2"/>
    <property type="match status" value="1"/>
</dbReference>
<gene>
    <name evidence="27" type="ORF">L484_021570</name>
</gene>
<evidence type="ECO:0000256" key="19">
    <source>
        <dbReference type="ARBA" id="ARBA00023180"/>
    </source>
</evidence>
<dbReference type="Proteomes" id="UP000030645">
    <property type="component" value="Unassembled WGS sequence"/>
</dbReference>
<dbReference type="PROSITE" id="PS00107">
    <property type="entry name" value="PROTEIN_KINASE_ATP"/>
    <property type="match status" value="1"/>
</dbReference>
<evidence type="ECO:0000256" key="21">
    <source>
        <dbReference type="ARBA" id="ARBA00047899"/>
    </source>
</evidence>
<keyword evidence="7" id="KW-0597">Phosphoprotein</keyword>
<evidence type="ECO:0000256" key="17">
    <source>
        <dbReference type="ARBA" id="ARBA00023136"/>
    </source>
</evidence>
<dbReference type="InterPro" id="IPR000719">
    <property type="entry name" value="Prot_kinase_dom"/>
</dbReference>
<dbReference type="InterPro" id="IPR017441">
    <property type="entry name" value="Protein_kinase_ATP_BS"/>
</dbReference>
<comment type="subcellular location">
    <subcellularLocation>
        <location evidence="2">Cell membrane</location>
        <topology evidence="2">Single-pass type I membrane protein</topology>
    </subcellularLocation>
    <subcellularLocation>
        <location evidence="1">Secreted</location>
        <location evidence="1">Cell wall</location>
    </subcellularLocation>
</comment>
<evidence type="ECO:0000313" key="28">
    <source>
        <dbReference type="Proteomes" id="UP000030645"/>
    </source>
</evidence>
<evidence type="ECO:0000256" key="3">
    <source>
        <dbReference type="ARBA" id="ARBA00012513"/>
    </source>
</evidence>
<name>W9RSV3_9ROSA</name>
<dbReference type="SUPFAM" id="SSF56112">
    <property type="entry name" value="Protein kinase-like (PK-like)"/>
    <property type="match status" value="1"/>
</dbReference>
<keyword evidence="28" id="KW-1185">Reference proteome</keyword>
<comment type="similarity">
    <text evidence="20">Belongs to the polygalacturonase-inhibiting protein family.</text>
</comment>
<evidence type="ECO:0000256" key="4">
    <source>
        <dbReference type="ARBA" id="ARBA00022475"/>
    </source>
</evidence>
<evidence type="ECO:0000256" key="8">
    <source>
        <dbReference type="ARBA" id="ARBA00022614"/>
    </source>
</evidence>
<evidence type="ECO:0000256" key="22">
    <source>
        <dbReference type="ARBA" id="ARBA00048679"/>
    </source>
</evidence>
<feature type="domain" description="Protein kinase" evidence="26">
    <location>
        <begin position="668"/>
        <end position="953"/>
    </location>
</feature>
<evidence type="ECO:0000256" key="14">
    <source>
        <dbReference type="ARBA" id="ARBA00022777"/>
    </source>
</evidence>
<keyword evidence="12" id="KW-0677">Repeat</keyword>
<dbReference type="FunFam" id="3.30.200.20:FF:000309">
    <property type="entry name" value="Leucine-rich repeat receptor protein kinase MSP1"/>
    <property type="match status" value="1"/>
</dbReference>
<dbReference type="GO" id="GO:0051606">
    <property type="term" value="P:detection of stimulus"/>
    <property type="evidence" value="ECO:0007669"/>
    <property type="project" value="UniProtKB-ARBA"/>
</dbReference>
<dbReference type="InterPro" id="IPR011009">
    <property type="entry name" value="Kinase-like_dom_sf"/>
</dbReference>
<evidence type="ECO:0000259" key="26">
    <source>
        <dbReference type="PROSITE" id="PS50011"/>
    </source>
</evidence>
<dbReference type="PRINTS" id="PR00019">
    <property type="entry name" value="LEURICHRPT"/>
</dbReference>
<sequence>MNPDNSEWRFAEDENKDQEFSGNTVDDALLKWKDSLRESNKSLISTWAYKSTNVSLKLHPKTAPCNWFGISCNTAKSVTSINLSNSSLQGTLHQFPFLSLPNLTYFNLSNNKIFSTIPPQISTLSKLTYLDLSYNNMSGKIPPEIVNLKNLKALYLVENQFNGPFPSEIGNMTSLLKVDLEKNQFSGSIPPSLGDLRSLNFLGLSYNSLSGPIPEELGKLNSLEVLELSVNKLNGTVPTSLGELTNLKVLCLRENKFSGSVPQGIGNLANLTVLQLDTNRFTGYLPQNVCGSGQLKKLIAYDNDFFGPIPKSLRNCTSLLRVRLEGNRLTGNVSEDFGVYPNLEYIDLSHNKFHGEISRSWQQCTNLKALQLAGNDLSGEIPLEIGFTSQLRKLDLSSNHLVGVIPKELRFLTSLLNLTLGNNKLFGGIPMELGSLTMLNYLDLSSNRLNGSISRVLWNNLLDVNYLNLSNNRFSQEIPLRLGNLVRLSQLDLSYNLLSGEIPWQMSKMQSLETLNLSHNRLSGSIPPSFANMLGLLHIDISYNQLDGPVPNSAAFREASGEGLEGLEGNIGLCGSFGGLKPCKNVSRKNHLKFTFLIIVPVLGGLIALFVLIGLTAIIVARRRKRERDRREVQEDHDTQENHTVFFSVLNFDGRAMYEEIIRATDDFNPVFCIGEGGYGSVYKANLELPNFMSFNVAVKKLHPPREEGHRRLPNEFLNEIRALLEIRHRNIVKLYGFCSHERHSFLVYEYVARGSLARILREEEEAKEVGWKKRVNIVRGVAHALAYMHHGCSPPIVHRDISSNNVLLDSEFEARVSDFGTAKLLNPDSSNWTALAGTYGYIAPELAYTMKVTEKCDVYSFGVLALEVMMGKQPGDFIFSLSSQSNGGNSLIMSTLMEILDQRLPPPTTQVEIELRTVASVVIACLNIEPQSRPTMYVISQMLSPPQSVHYS</sequence>
<keyword evidence="6" id="KW-0723">Serine/threonine-protein kinase</keyword>
<feature type="region of interest" description="Disordered" evidence="24">
    <location>
        <begin position="1"/>
        <end position="20"/>
    </location>
</feature>
<feature type="binding site" evidence="23">
    <location>
        <position position="701"/>
    </location>
    <ligand>
        <name>ATP</name>
        <dbReference type="ChEBI" id="CHEBI:30616"/>
    </ligand>
</feature>
<dbReference type="InterPro" id="IPR050647">
    <property type="entry name" value="Plant_LRR-RLKs"/>
</dbReference>
<evidence type="ECO:0000313" key="27">
    <source>
        <dbReference type="EMBL" id="EXC06731.1"/>
    </source>
</evidence>
<dbReference type="Pfam" id="PF23598">
    <property type="entry name" value="LRR_14"/>
    <property type="match status" value="1"/>
</dbReference>
<dbReference type="SUPFAM" id="SSF52047">
    <property type="entry name" value="RNI-like"/>
    <property type="match status" value="1"/>
</dbReference>
<keyword evidence="5" id="KW-0134">Cell wall</keyword>
<keyword evidence="19" id="KW-0325">Glycoprotein</keyword>
<feature type="transmembrane region" description="Helical" evidence="25">
    <location>
        <begin position="594"/>
        <end position="621"/>
    </location>
</feature>
<keyword evidence="4" id="KW-1003">Cell membrane</keyword>
<keyword evidence="14 27" id="KW-0418">Kinase</keyword>
<keyword evidence="5" id="KW-0964">Secreted</keyword>
<evidence type="ECO:0000256" key="9">
    <source>
        <dbReference type="ARBA" id="ARBA00022679"/>
    </source>
</evidence>
<dbReference type="Pfam" id="PF00560">
    <property type="entry name" value="LRR_1"/>
    <property type="match status" value="6"/>
</dbReference>
<accession>W9RSV3</accession>
<dbReference type="Pfam" id="PF07714">
    <property type="entry name" value="PK_Tyr_Ser-Thr"/>
    <property type="match status" value="1"/>
</dbReference>
<evidence type="ECO:0000256" key="25">
    <source>
        <dbReference type="SAM" id="Phobius"/>
    </source>
</evidence>
<proteinExistence type="inferred from homology"/>
<keyword evidence="18 27" id="KW-0675">Receptor</keyword>
<comment type="catalytic activity">
    <reaction evidence="22">
        <text>L-seryl-[protein] + ATP = O-phospho-L-seryl-[protein] + ADP + H(+)</text>
        <dbReference type="Rhea" id="RHEA:17989"/>
        <dbReference type="Rhea" id="RHEA-COMP:9863"/>
        <dbReference type="Rhea" id="RHEA-COMP:11604"/>
        <dbReference type="ChEBI" id="CHEBI:15378"/>
        <dbReference type="ChEBI" id="CHEBI:29999"/>
        <dbReference type="ChEBI" id="CHEBI:30616"/>
        <dbReference type="ChEBI" id="CHEBI:83421"/>
        <dbReference type="ChEBI" id="CHEBI:456216"/>
        <dbReference type="EC" id="2.7.11.1"/>
    </reaction>
</comment>
<dbReference type="PANTHER" id="PTHR48056:SF42">
    <property type="entry name" value="MDIS1-INTERACTING RECEPTOR LIKE KINASE 2-LIKE"/>
    <property type="match status" value="1"/>
</dbReference>
<dbReference type="GO" id="GO:0005886">
    <property type="term" value="C:plasma membrane"/>
    <property type="evidence" value="ECO:0007669"/>
    <property type="project" value="UniProtKB-SubCell"/>
</dbReference>
<dbReference type="InterPro" id="IPR003591">
    <property type="entry name" value="Leu-rich_rpt_typical-subtyp"/>
</dbReference>
<dbReference type="InterPro" id="IPR013210">
    <property type="entry name" value="LRR_N_plant-typ"/>
</dbReference>
<dbReference type="STRING" id="981085.W9RSV3"/>
<dbReference type="FunFam" id="3.80.10.10:FF:000400">
    <property type="entry name" value="Nuclear pore complex protein NUP107"/>
    <property type="match status" value="1"/>
</dbReference>
<evidence type="ECO:0000256" key="11">
    <source>
        <dbReference type="ARBA" id="ARBA00022729"/>
    </source>
</evidence>
<evidence type="ECO:0000256" key="7">
    <source>
        <dbReference type="ARBA" id="ARBA00022553"/>
    </source>
</evidence>
<evidence type="ECO:0000256" key="20">
    <source>
        <dbReference type="ARBA" id="ARBA00038043"/>
    </source>
</evidence>
<dbReference type="EMBL" id="KE345565">
    <property type="protein sequence ID" value="EXC06731.1"/>
    <property type="molecule type" value="Genomic_DNA"/>
</dbReference>
<evidence type="ECO:0000256" key="16">
    <source>
        <dbReference type="ARBA" id="ARBA00022989"/>
    </source>
</evidence>
<evidence type="ECO:0000256" key="12">
    <source>
        <dbReference type="ARBA" id="ARBA00022737"/>
    </source>
</evidence>
<dbReference type="Gene3D" id="3.30.200.20">
    <property type="entry name" value="Phosphorylase Kinase, domain 1"/>
    <property type="match status" value="1"/>
</dbReference>
<keyword evidence="10 25" id="KW-0812">Transmembrane</keyword>
<keyword evidence="15 23" id="KW-0067">ATP-binding</keyword>
<evidence type="ECO:0000256" key="23">
    <source>
        <dbReference type="PROSITE-ProRule" id="PRU10141"/>
    </source>
</evidence>
<evidence type="ECO:0000256" key="5">
    <source>
        <dbReference type="ARBA" id="ARBA00022512"/>
    </source>
</evidence>
<evidence type="ECO:0000256" key="24">
    <source>
        <dbReference type="SAM" id="MobiDB-lite"/>
    </source>
</evidence>
<dbReference type="PROSITE" id="PS00109">
    <property type="entry name" value="PROTEIN_KINASE_TYR"/>
    <property type="match status" value="1"/>
</dbReference>
<keyword evidence="16 25" id="KW-1133">Transmembrane helix</keyword>
<dbReference type="EC" id="2.7.11.1" evidence="3"/>
<keyword evidence="17 25" id="KW-0472">Membrane</keyword>
<dbReference type="GO" id="GO:0004674">
    <property type="term" value="F:protein serine/threonine kinase activity"/>
    <property type="evidence" value="ECO:0007669"/>
    <property type="project" value="UniProtKB-KW"/>
</dbReference>
<keyword evidence="8" id="KW-0433">Leucine-rich repeat</keyword>
<dbReference type="SUPFAM" id="SSF52058">
    <property type="entry name" value="L domain-like"/>
    <property type="match status" value="1"/>
</dbReference>
<evidence type="ECO:0000256" key="18">
    <source>
        <dbReference type="ARBA" id="ARBA00023170"/>
    </source>
</evidence>
<dbReference type="InterPro" id="IPR032675">
    <property type="entry name" value="LRR_dom_sf"/>
</dbReference>
<feature type="compositionally biased region" description="Basic and acidic residues" evidence="24">
    <location>
        <begin position="1"/>
        <end position="19"/>
    </location>
</feature>
<evidence type="ECO:0000256" key="13">
    <source>
        <dbReference type="ARBA" id="ARBA00022741"/>
    </source>
</evidence>
<dbReference type="Gene3D" id="3.80.10.10">
    <property type="entry name" value="Ribonuclease Inhibitor"/>
    <property type="match status" value="3"/>
</dbReference>
<evidence type="ECO:0000256" key="15">
    <source>
        <dbReference type="ARBA" id="ARBA00022840"/>
    </source>
</evidence>
<dbReference type="AlphaFoldDB" id="W9RSV3"/>
<comment type="catalytic activity">
    <reaction evidence="21">
        <text>L-threonyl-[protein] + ATP = O-phospho-L-threonyl-[protein] + ADP + H(+)</text>
        <dbReference type="Rhea" id="RHEA:46608"/>
        <dbReference type="Rhea" id="RHEA-COMP:11060"/>
        <dbReference type="Rhea" id="RHEA-COMP:11605"/>
        <dbReference type="ChEBI" id="CHEBI:15378"/>
        <dbReference type="ChEBI" id="CHEBI:30013"/>
        <dbReference type="ChEBI" id="CHEBI:30616"/>
        <dbReference type="ChEBI" id="CHEBI:61977"/>
        <dbReference type="ChEBI" id="CHEBI:456216"/>
        <dbReference type="EC" id="2.7.11.1"/>
    </reaction>
</comment>
<keyword evidence="9" id="KW-0808">Transferase</keyword>
<dbReference type="GO" id="GO:0033612">
    <property type="term" value="F:receptor serine/threonine kinase binding"/>
    <property type="evidence" value="ECO:0007669"/>
    <property type="project" value="TreeGrafter"/>
</dbReference>
<dbReference type="Gene3D" id="1.10.510.10">
    <property type="entry name" value="Transferase(Phosphotransferase) domain 1"/>
    <property type="match status" value="1"/>
</dbReference>
<dbReference type="InterPro" id="IPR055414">
    <property type="entry name" value="LRR_R13L4/SHOC2-like"/>
</dbReference>
<dbReference type="PROSITE" id="PS51450">
    <property type="entry name" value="LRR"/>
    <property type="match status" value="1"/>
</dbReference>